<comment type="caution">
    <text evidence="3">The sequence shown here is derived from an EMBL/GenBank/DDBJ whole genome shotgun (WGS) entry which is preliminary data.</text>
</comment>
<feature type="compositionally biased region" description="Basic and acidic residues" evidence="2">
    <location>
        <begin position="17"/>
        <end position="39"/>
    </location>
</feature>
<name>A0A3R7NBT9_9TRYP</name>
<feature type="region of interest" description="Disordered" evidence="2">
    <location>
        <begin position="353"/>
        <end position="380"/>
    </location>
</feature>
<evidence type="ECO:0000256" key="1">
    <source>
        <dbReference type="SAM" id="Coils"/>
    </source>
</evidence>
<accession>A0A3R7NBT9</accession>
<dbReference type="GeneID" id="40318846"/>
<gene>
    <name evidence="3" type="ORF">Tco025E_05235</name>
</gene>
<protein>
    <submittedName>
        <fullName evidence="3">Uncharacterized protein</fullName>
    </submittedName>
</protein>
<feature type="coiled-coil region" evidence="1">
    <location>
        <begin position="260"/>
        <end position="294"/>
    </location>
</feature>
<keyword evidence="4" id="KW-1185">Reference proteome</keyword>
<dbReference type="RefSeq" id="XP_029227744.1">
    <property type="nucleotide sequence ID" value="XM_029372136.1"/>
</dbReference>
<sequence length="400" mass="44858">MPEGGLLSAAPAPPAELGERACEGANRHGDAAAPERKTPWEWTTGPAAGLSPHGGAEEEEQGTPRLAAAPPSEEAAFRLGGVGGVPPSQAAVNKMATESSDATARTQAKNSLLPLVEDARVRGEFVSFLHRKFEEAYSLALEQARQHHLRACSEPSGELLAFRRAQQTTHQEELAQLRQKLETEFQEERRQQRHRAYERWVQVLLTRKREKETEYKRALEHYYTHREGERPAPRIFSARDGATRTHFGSDEEAALRTPAAAMAEDQVVCLRRVLRRLQQEMKKASEHAQRCLLQREVSVSAAKARVQQRYLGLIAEQQNELKMLHYWYREIHRLELDAEERIAEWEEQRRRRQRHLQSEEGNQLLSSTSGGGGNDAGKGGAAVTAGSPVLFRGGLFDFLL</sequence>
<feature type="compositionally biased region" description="Low complexity" evidence="2">
    <location>
        <begin position="1"/>
        <end position="10"/>
    </location>
</feature>
<dbReference type="Proteomes" id="UP000284403">
    <property type="component" value="Unassembled WGS sequence"/>
</dbReference>
<evidence type="ECO:0000256" key="2">
    <source>
        <dbReference type="SAM" id="MobiDB-lite"/>
    </source>
</evidence>
<dbReference type="AlphaFoldDB" id="A0A3R7NBT9"/>
<feature type="compositionally biased region" description="Gly residues" evidence="2">
    <location>
        <begin position="369"/>
        <end position="380"/>
    </location>
</feature>
<evidence type="ECO:0000313" key="4">
    <source>
        <dbReference type="Proteomes" id="UP000284403"/>
    </source>
</evidence>
<feature type="compositionally biased region" description="Polar residues" evidence="2">
    <location>
        <begin position="96"/>
        <end position="105"/>
    </location>
</feature>
<feature type="region of interest" description="Disordered" evidence="2">
    <location>
        <begin position="1"/>
        <end position="105"/>
    </location>
</feature>
<keyword evidence="1" id="KW-0175">Coiled coil</keyword>
<dbReference type="EMBL" id="MKKU01000299">
    <property type="protein sequence ID" value="RNF16254.1"/>
    <property type="molecule type" value="Genomic_DNA"/>
</dbReference>
<evidence type="ECO:0000313" key="3">
    <source>
        <dbReference type="EMBL" id="RNF16254.1"/>
    </source>
</evidence>
<proteinExistence type="predicted"/>
<dbReference type="OrthoDB" id="252151at2759"/>
<reference evidence="3 4" key="1">
    <citation type="journal article" date="2018" name="BMC Genomics">
        <title>Genomic comparison of Trypanosoma conorhini and Trypanosoma rangeli to Trypanosoma cruzi strains of high and low virulence.</title>
        <authorList>
            <person name="Bradwell K.R."/>
            <person name="Koparde V.N."/>
            <person name="Matveyev A.V."/>
            <person name="Serrano M.G."/>
            <person name="Alves J.M."/>
            <person name="Parikh H."/>
            <person name="Huang B."/>
            <person name="Lee V."/>
            <person name="Espinosa-Alvarez O."/>
            <person name="Ortiz P.A."/>
            <person name="Costa-Martins A.G."/>
            <person name="Teixeira M.M."/>
            <person name="Buck G.A."/>
        </authorList>
    </citation>
    <scope>NUCLEOTIDE SEQUENCE [LARGE SCALE GENOMIC DNA]</scope>
    <source>
        <strain evidence="3 4">025E</strain>
    </source>
</reference>
<organism evidence="3 4">
    <name type="scientific">Trypanosoma conorhini</name>
    <dbReference type="NCBI Taxonomy" id="83891"/>
    <lineage>
        <taxon>Eukaryota</taxon>
        <taxon>Discoba</taxon>
        <taxon>Euglenozoa</taxon>
        <taxon>Kinetoplastea</taxon>
        <taxon>Metakinetoplastina</taxon>
        <taxon>Trypanosomatida</taxon>
        <taxon>Trypanosomatidae</taxon>
        <taxon>Trypanosoma</taxon>
    </lineage>
</organism>